<evidence type="ECO:0000256" key="1">
    <source>
        <dbReference type="SAM" id="MobiDB-lite"/>
    </source>
</evidence>
<comment type="caution">
    <text evidence="2">The sequence shown here is derived from an EMBL/GenBank/DDBJ whole genome shotgun (WGS) entry which is preliminary data.</text>
</comment>
<evidence type="ECO:0008006" key="4">
    <source>
        <dbReference type="Google" id="ProtNLM"/>
    </source>
</evidence>
<dbReference type="SUPFAM" id="SSF110087">
    <property type="entry name" value="DR1885-like metal-binding protein"/>
    <property type="match status" value="1"/>
</dbReference>
<name>K2ID97_9PROT</name>
<sequence>MSVARTEQEGRLTSASPSTTTKGSPTLDGARPGWRRLGQVIRVLVAAGSFNLLADLESVYADAPPLSLGDQVQVENAYATSGPAASSTEVRFRLVNDSGTTVVLLGVSSRIAKNSRLVARIGALDTTELQSISVPAGEVLDLTTSHLWYELSPLRNKLEAGDAFELELNLVNSRVMTDVHVH</sequence>
<feature type="compositionally biased region" description="Polar residues" evidence="1">
    <location>
        <begin position="11"/>
        <end position="24"/>
    </location>
</feature>
<dbReference type="STRING" id="1207063.P24_18127"/>
<dbReference type="Pfam" id="PF04314">
    <property type="entry name" value="PCuAC"/>
    <property type="match status" value="1"/>
</dbReference>
<feature type="compositionally biased region" description="Basic and acidic residues" evidence="1">
    <location>
        <begin position="1"/>
        <end position="10"/>
    </location>
</feature>
<gene>
    <name evidence="2" type="ORF">P24_18127</name>
</gene>
<protein>
    <recommendedName>
        <fullName evidence="4">Copper chaperone PCu(A)C</fullName>
    </recommendedName>
</protein>
<dbReference type="InterPro" id="IPR007410">
    <property type="entry name" value="LpqE-like"/>
</dbReference>
<evidence type="ECO:0000313" key="3">
    <source>
        <dbReference type="Proteomes" id="UP000006746"/>
    </source>
</evidence>
<reference evidence="2 3" key="1">
    <citation type="journal article" date="2012" name="J. Bacteriol.">
        <title>Genome Sequence of Oceanibaculum indicum Type Strain P24.</title>
        <authorList>
            <person name="Lai Q."/>
            <person name="Shao Z."/>
        </authorList>
    </citation>
    <scope>NUCLEOTIDE SEQUENCE [LARGE SCALE GENOMIC DNA]</scope>
    <source>
        <strain evidence="2 3">P24</strain>
    </source>
</reference>
<organism evidence="2 3">
    <name type="scientific">Oceanibaculum indicum P24</name>
    <dbReference type="NCBI Taxonomy" id="1207063"/>
    <lineage>
        <taxon>Bacteria</taxon>
        <taxon>Pseudomonadati</taxon>
        <taxon>Pseudomonadota</taxon>
        <taxon>Alphaproteobacteria</taxon>
        <taxon>Rhodospirillales</taxon>
        <taxon>Oceanibaculaceae</taxon>
        <taxon>Oceanibaculum</taxon>
    </lineage>
</organism>
<dbReference type="InterPro" id="IPR036182">
    <property type="entry name" value="PCuAC_sf"/>
</dbReference>
<dbReference type="EMBL" id="AMRL01000041">
    <property type="protein sequence ID" value="EKE67951.1"/>
    <property type="molecule type" value="Genomic_DNA"/>
</dbReference>
<keyword evidence="3" id="KW-1185">Reference proteome</keyword>
<accession>K2ID97</accession>
<dbReference type="AlphaFoldDB" id="K2ID97"/>
<dbReference type="Proteomes" id="UP000006746">
    <property type="component" value="Unassembled WGS sequence"/>
</dbReference>
<evidence type="ECO:0000313" key="2">
    <source>
        <dbReference type="EMBL" id="EKE67951.1"/>
    </source>
</evidence>
<feature type="region of interest" description="Disordered" evidence="1">
    <location>
        <begin position="1"/>
        <end position="31"/>
    </location>
</feature>
<dbReference type="Gene3D" id="2.60.40.1890">
    <property type="entry name" value="PCu(A)C copper chaperone"/>
    <property type="match status" value="1"/>
</dbReference>
<dbReference type="eggNOG" id="ENOG502ZN4G">
    <property type="taxonomic scope" value="Bacteria"/>
</dbReference>
<proteinExistence type="predicted"/>